<evidence type="ECO:0000313" key="4">
    <source>
        <dbReference type="Proteomes" id="UP000070533"/>
    </source>
</evidence>
<protein>
    <recommendedName>
        <fullName evidence="5">Late embryogeneis abundant protein</fullName>
    </recommendedName>
</protein>
<feature type="compositionally biased region" description="Basic and acidic residues" evidence="1">
    <location>
        <begin position="168"/>
        <end position="182"/>
    </location>
</feature>
<dbReference type="PATRIC" id="fig|28128.5.peg.966"/>
<evidence type="ECO:0000313" key="3">
    <source>
        <dbReference type="EMBL" id="KXA40913.1"/>
    </source>
</evidence>
<evidence type="ECO:0000256" key="2">
    <source>
        <dbReference type="SAM" id="SignalP"/>
    </source>
</evidence>
<dbReference type="OrthoDB" id="1074744at2"/>
<feature type="compositionally biased region" description="Basic and acidic residues" evidence="1">
    <location>
        <begin position="193"/>
        <end position="209"/>
    </location>
</feature>
<keyword evidence="2" id="KW-0732">Signal</keyword>
<accession>A0A133QDP2</accession>
<dbReference type="PROSITE" id="PS51257">
    <property type="entry name" value="PROKAR_LIPOPROTEIN"/>
    <property type="match status" value="1"/>
</dbReference>
<reference evidence="4" key="1">
    <citation type="submission" date="2016-01" db="EMBL/GenBank/DDBJ databases">
        <authorList>
            <person name="Mitreva M."/>
            <person name="Pepin K.H."/>
            <person name="Mihindukulasuriya K.A."/>
            <person name="Fulton R."/>
            <person name="Fronick C."/>
            <person name="O'Laughlin M."/>
            <person name="Miner T."/>
            <person name="Herter B."/>
            <person name="Rosa B.A."/>
            <person name="Cordes M."/>
            <person name="Tomlinson C."/>
            <person name="Wollam A."/>
            <person name="Palsikar V.B."/>
            <person name="Mardis E.R."/>
            <person name="Wilson R.K."/>
        </authorList>
    </citation>
    <scope>NUCLEOTIDE SEQUENCE [LARGE SCALE GENOMIC DNA]</scope>
    <source>
        <strain evidence="4">MJR7716</strain>
    </source>
</reference>
<sequence length="236" mass="24289">MKKLFLLATVVVAMTFASCGNKTQPSANAEADSTEMSTDSTKVVAADIPEDVKALTSQLAEKLDANDASGIAATIEGAKAKAVEMAKNNPEKAKEYLTKLQVWLKSNAEGLKKVVANAGNSTISNALNSAVTAVSAASPDALLSGLTNAAENVKDAGEAALNNAKEGMENGAEKAEDAKEAVKSAQAKVQKNAQEKINEAKDEATKKLNDASNKAGKKANKAINDATKEAAKGLGL</sequence>
<dbReference type="AlphaFoldDB" id="A0A133QDP2"/>
<name>A0A133QDP2_9BACT</name>
<evidence type="ECO:0000256" key="1">
    <source>
        <dbReference type="SAM" id="MobiDB-lite"/>
    </source>
</evidence>
<dbReference type="eggNOG" id="ENOG502ZV1C">
    <property type="taxonomic scope" value="Bacteria"/>
</dbReference>
<feature type="signal peptide" evidence="2">
    <location>
        <begin position="1"/>
        <end position="19"/>
    </location>
</feature>
<organism evidence="3 4">
    <name type="scientific">Prevotella corporis</name>
    <dbReference type="NCBI Taxonomy" id="28128"/>
    <lineage>
        <taxon>Bacteria</taxon>
        <taxon>Pseudomonadati</taxon>
        <taxon>Bacteroidota</taxon>
        <taxon>Bacteroidia</taxon>
        <taxon>Bacteroidales</taxon>
        <taxon>Prevotellaceae</taxon>
        <taxon>Prevotella</taxon>
    </lineage>
</organism>
<proteinExistence type="predicted"/>
<dbReference type="RefSeq" id="WP_082745785.1">
    <property type="nucleotide sequence ID" value="NZ_KQ957214.1"/>
</dbReference>
<feature type="chain" id="PRO_5007458642" description="Late embryogeneis abundant protein" evidence="2">
    <location>
        <begin position="20"/>
        <end position="236"/>
    </location>
</feature>
<keyword evidence="4" id="KW-1185">Reference proteome</keyword>
<evidence type="ECO:0008006" key="5">
    <source>
        <dbReference type="Google" id="ProtNLM"/>
    </source>
</evidence>
<gene>
    <name evidence="3" type="ORF">HMPREF3226_00958</name>
</gene>
<feature type="region of interest" description="Disordered" evidence="1">
    <location>
        <begin position="168"/>
        <end position="224"/>
    </location>
</feature>
<dbReference type="Proteomes" id="UP000070533">
    <property type="component" value="Unassembled WGS sequence"/>
</dbReference>
<dbReference type="EMBL" id="LRQG01000056">
    <property type="protein sequence ID" value="KXA40913.1"/>
    <property type="molecule type" value="Genomic_DNA"/>
</dbReference>
<comment type="caution">
    <text evidence="3">The sequence shown here is derived from an EMBL/GenBank/DDBJ whole genome shotgun (WGS) entry which is preliminary data.</text>
</comment>